<name>A0A1I9SET8_9CAUD</name>
<protein>
    <recommendedName>
        <fullName evidence="3">DUF4054 domain-containing protein</fullName>
    </recommendedName>
</protein>
<dbReference type="EMBL" id="KX237516">
    <property type="protein sequence ID" value="AOZ65365.1"/>
    <property type="molecule type" value="Genomic_DNA"/>
</dbReference>
<gene>
    <name evidence="1" type="ORF">kpv52_21</name>
</gene>
<evidence type="ECO:0000313" key="2">
    <source>
        <dbReference type="Proteomes" id="UP000222016"/>
    </source>
</evidence>
<accession>A0A1I9SET8</accession>
<dbReference type="OrthoDB" id="12374at10239"/>
<keyword evidence="2" id="KW-1185">Reference proteome</keyword>
<dbReference type="InterPro" id="IPR025127">
    <property type="entry name" value="DUF4054"/>
</dbReference>
<proteinExistence type="predicted"/>
<reference evidence="1 2" key="1">
    <citation type="submission" date="2016-05" db="EMBL/GenBank/DDBJ databases">
        <title>Complete genome sequence of bacteriophage vB_KpnM_KpV52 lytic for Klebsiella pneumoniae.</title>
        <authorList>
            <person name="Komisarova E.V."/>
            <person name="Krasilnikova V.M."/>
            <person name="Kislichkina A.A."/>
            <person name="Myakinina V.P."/>
            <person name="Volozhantsev N.V."/>
        </authorList>
    </citation>
    <scope>NUCLEOTIDE SEQUENCE [LARGE SCALE GENOMIC DNA]</scope>
</reference>
<organism evidence="1 2">
    <name type="scientific">Klebsiella phage vB_KpnM_KpV52</name>
    <dbReference type="NCBI Taxonomy" id="1912321"/>
    <lineage>
        <taxon>Viruses</taxon>
        <taxon>Duplodnaviria</taxon>
        <taxon>Heunggongvirae</taxon>
        <taxon>Uroviricota</taxon>
        <taxon>Caudoviricetes</taxon>
        <taxon>Jameshumphriesvirinae</taxon>
        <taxon>Sircambvirus</taxon>
        <taxon>Sircambvirus KpV52</taxon>
        <taxon>Jedunavirus KpV80</taxon>
    </lineage>
</organism>
<sequence length="139" mass="15918">MHITAEVIADFRIWPLGGQAFSSTTDFPDSLIQYALCEADTETGSKRWGDYEAECHNLKQRGMFYYAAHWLSVYYPEGLNSDVNQEARLNVATKSVGDESISYRVPAMLEVNNDWLTWSVYGQQFYRLRKRVGMGALVM</sequence>
<evidence type="ECO:0000313" key="1">
    <source>
        <dbReference type="EMBL" id="AOZ65365.1"/>
    </source>
</evidence>
<evidence type="ECO:0008006" key="3">
    <source>
        <dbReference type="Google" id="ProtNLM"/>
    </source>
</evidence>
<dbReference type="Pfam" id="PF13262">
    <property type="entry name" value="DUF4054"/>
    <property type="match status" value="1"/>
</dbReference>
<dbReference type="Proteomes" id="UP000222016">
    <property type="component" value="Genome"/>
</dbReference>